<name>A0A478FV80_9MOLU</name>
<feature type="compositionally biased region" description="Low complexity" evidence="1">
    <location>
        <begin position="26"/>
        <end position="38"/>
    </location>
</feature>
<dbReference type="EMBL" id="BIMN01000008">
    <property type="protein sequence ID" value="GCE64035.1"/>
    <property type="molecule type" value="Genomic_DNA"/>
</dbReference>
<accession>A0A478FV80</accession>
<proteinExistence type="predicted"/>
<gene>
    <name evidence="2" type="ORF">MHSWG343_10430</name>
</gene>
<evidence type="ECO:0000256" key="1">
    <source>
        <dbReference type="SAM" id="MobiDB-lite"/>
    </source>
</evidence>
<evidence type="ECO:0000313" key="3">
    <source>
        <dbReference type="Proteomes" id="UP000324831"/>
    </source>
</evidence>
<comment type="caution">
    <text evidence="2">The sequence shown here is derived from an EMBL/GenBank/DDBJ whole genome shotgun (WGS) entry which is preliminary data.</text>
</comment>
<sequence>MNTLAKAGAGTAAIAGTTTTVVVATKNGSSNSEENISSAERKRRQFEKDKAAKESKLSKEILNSIWYKKATKDSDVIYVGDENEKLKKEIEGSGMNFSDGKTEIDNFLKTEDTTLAEKEIKLTKENDQEEYAAKWCELAIKITREPKEEETDANKPYGIFFDWCFEWRNLSEDSDASF</sequence>
<protein>
    <submittedName>
        <fullName evidence="2">Uncharacterized protein</fullName>
    </submittedName>
</protein>
<feature type="region of interest" description="Disordered" evidence="1">
    <location>
        <begin position="26"/>
        <end position="52"/>
    </location>
</feature>
<evidence type="ECO:0000313" key="2">
    <source>
        <dbReference type="EMBL" id="GCE64035.1"/>
    </source>
</evidence>
<dbReference type="AlphaFoldDB" id="A0A478FV80"/>
<organism evidence="2 3">
    <name type="scientific">Candidatus Mycoplasma haematohominis</name>
    <dbReference type="NCBI Taxonomy" id="1494318"/>
    <lineage>
        <taxon>Bacteria</taxon>
        <taxon>Bacillati</taxon>
        <taxon>Mycoplasmatota</taxon>
        <taxon>Mollicutes</taxon>
        <taxon>Mycoplasmataceae</taxon>
        <taxon>Mycoplasma</taxon>
    </lineage>
</organism>
<dbReference type="Proteomes" id="UP000324831">
    <property type="component" value="Unassembled WGS sequence"/>
</dbReference>
<reference evidence="2 3" key="1">
    <citation type="submission" date="2019-01" db="EMBL/GenBank/DDBJ databases">
        <title>Draft genome sequences of Candidatus Mycoplasma haemohominis SWG34-3 identified from a patient with pyrexia, anemia and liver dysfunction.</title>
        <authorList>
            <person name="Sekizuka T."/>
            <person name="Hattori N."/>
            <person name="Katano H."/>
            <person name="Takuma T."/>
            <person name="Ito T."/>
            <person name="Arai N."/>
            <person name="Yanai R."/>
            <person name="Ishii S."/>
            <person name="Miura Y."/>
            <person name="Tokunaga T."/>
            <person name="Watanabe H."/>
            <person name="Nomura N."/>
            <person name="Eguchi J."/>
            <person name="Arai T."/>
            <person name="Hasegawa H."/>
            <person name="Nakamaki T."/>
            <person name="Wakita T."/>
            <person name="Niki Y."/>
            <person name="Kuroda M."/>
        </authorList>
    </citation>
    <scope>NUCLEOTIDE SEQUENCE [LARGE SCALE GENOMIC DNA]</scope>
    <source>
        <strain evidence="2">SWG34-3</strain>
    </source>
</reference>